<evidence type="ECO:0000256" key="3">
    <source>
        <dbReference type="ARBA" id="ARBA00006499"/>
    </source>
</evidence>
<dbReference type="RefSeq" id="XP_003283503.1">
    <property type="nucleotide sequence ID" value="XM_003283455.1"/>
</dbReference>
<evidence type="ECO:0000256" key="6">
    <source>
        <dbReference type="ARBA" id="ARBA00022490"/>
    </source>
</evidence>
<dbReference type="OMA" id="WYDILAM"/>
<dbReference type="EMBL" id="GL870948">
    <property type="protein sequence ID" value="EGC40000.1"/>
    <property type="molecule type" value="Genomic_DNA"/>
</dbReference>
<gene>
    <name evidence="15" type="ORF">DICPUDRAFT_74459</name>
</gene>
<keyword evidence="5" id="KW-0719">Serine esterase</keyword>
<dbReference type="GO" id="GO:0052689">
    <property type="term" value="F:carboxylic ester hydrolase activity"/>
    <property type="evidence" value="ECO:0007669"/>
    <property type="project" value="UniProtKB-KW"/>
</dbReference>
<keyword evidence="10" id="KW-0539">Nucleus</keyword>
<comment type="subcellular location">
    <subcellularLocation>
        <location evidence="2">Cytoplasm</location>
    </subcellularLocation>
    <subcellularLocation>
        <location evidence="1">Nucleus</location>
    </subcellularLocation>
</comment>
<evidence type="ECO:0000256" key="2">
    <source>
        <dbReference type="ARBA" id="ARBA00004496"/>
    </source>
</evidence>
<dbReference type="InterPro" id="IPR050565">
    <property type="entry name" value="LYPA1-2/EST-like"/>
</dbReference>
<dbReference type="GO" id="GO:0006631">
    <property type="term" value="P:fatty acid metabolic process"/>
    <property type="evidence" value="ECO:0007669"/>
    <property type="project" value="UniProtKB-KW"/>
</dbReference>
<evidence type="ECO:0000256" key="12">
    <source>
        <dbReference type="ARBA" id="ARBA00031195"/>
    </source>
</evidence>
<dbReference type="AlphaFoldDB" id="F0Z7T4"/>
<dbReference type="eggNOG" id="KOG2112">
    <property type="taxonomic scope" value="Eukaryota"/>
</dbReference>
<evidence type="ECO:0000313" key="15">
    <source>
        <dbReference type="EMBL" id="EGC40000.1"/>
    </source>
</evidence>
<evidence type="ECO:0000256" key="1">
    <source>
        <dbReference type="ARBA" id="ARBA00004123"/>
    </source>
</evidence>
<keyword evidence="6" id="KW-0963">Cytoplasm</keyword>
<proteinExistence type="inferred from homology"/>
<evidence type="ECO:0000256" key="8">
    <source>
        <dbReference type="ARBA" id="ARBA00022832"/>
    </source>
</evidence>
<keyword evidence="8" id="KW-0276">Fatty acid metabolism</keyword>
<keyword evidence="9" id="KW-0443">Lipid metabolism</keyword>
<dbReference type="FunCoup" id="F0Z7T4">
    <property type="interactions" value="359"/>
</dbReference>
<dbReference type="InterPro" id="IPR003140">
    <property type="entry name" value="PLipase/COase/thioEstase"/>
</dbReference>
<comment type="function">
    <text evidence="11">Hydrolyzes fatty acids from S-acylated cysteine residues in proteins with a strong preference for palmitoylated G-alpha proteins over other acyl substrates. Mediates the deacylation of G-alpha proteins such as GPA1 in vivo, but has weak or no activity toward palmitoylated Ras proteins. Has weak lysophospholipase activity in vitro; however such activity may not exist in vivo.</text>
</comment>
<evidence type="ECO:0000256" key="11">
    <source>
        <dbReference type="ARBA" id="ARBA00029392"/>
    </source>
</evidence>
<evidence type="ECO:0000313" key="16">
    <source>
        <dbReference type="Proteomes" id="UP000001064"/>
    </source>
</evidence>
<protein>
    <recommendedName>
        <fullName evidence="4">palmitoyl-protein hydrolase</fullName>
        <ecNumber evidence="4">3.1.2.22</ecNumber>
    </recommendedName>
    <alternativeName>
        <fullName evidence="12">Palmitoyl-protein hydrolase</fullName>
    </alternativeName>
</protein>
<dbReference type="GeneID" id="10509408"/>
<dbReference type="GO" id="GO:0005737">
    <property type="term" value="C:cytoplasm"/>
    <property type="evidence" value="ECO:0000318"/>
    <property type="project" value="GO_Central"/>
</dbReference>
<dbReference type="FunFam" id="3.40.50.1820:FF:000276">
    <property type="entry name" value="Acyl-protein thioesterase 1"/>
    <property type="match status" value="1"/>
</dbReference>
<dbReference type="KEGG" id="dpp:DICPUDRAFT_74459"/>
<organism evidence="15 16">
    <name type="scientific">Dictyostelium purpureum</name>
    <name type="common">Slime mold</name>
    <dbReference type="NCBI Taxonomy" id="5786"/>
    <lineage>
        <taxon>Eukaryota</taxon>
        <taxon>Amoebozoa</taxon>
        <taxon>Evosea</taxon>
        <taxon>Eumycetozoa</taxon>
        <taxon>Dictyostelia</taxon>
        <taxon>Dictyosteliales</taxon>
        <taxon>Dictyosteliaceae</taxon>
        <taxon>Dictyostelium</taxon>
    </lineage>
</organism>
<keyword evidence="7" id="KW-0378">Hydrolase</keyword>
<evidence type="ECO:0000256" key="7">
    <source>
        <dbReference type="ARBA" id="ARBA00022801"/>
    </source>
</evidence>
<evidence type="ECO:0000256" key="9">
    <source>
        <dbReference type="ARBA" id="ARBA00023098"/>
    </source>
</evidence>
<dbReference type="InterPro" id="IPR029058">
    <property type="entry name" value="AB_hydrolase_fold"/>
</dbReference>
<dbReference type="Pfam" id="PF02230">
    <property type="entry name" value="Abhydrolase_2"/>
    <property type="match status" value="1"/>
</dbReference>
<dbReference type="PANTHER" id="PTHR10655:SF17">
    <property type="entry name" value="LYSOPHOSPHOLIPASE-LIKE PROTEIN 1"/>
    <property type="match status" value="1"/>
</dbReference>
<dbReference type="InParanoid" id="F0Z7T4"/>
<evidence type="ECO:0000259" key="14">
    <source>
        <dbReference type="Pfam" id="PF02230"/>
    </source>
</evidence>
<dbReference type="EC" id="3.1.2.22" evidence="4"/>
<dbReference type="Gene3D" id="3.40.50.1820">
    <property type="entry name" value="alpha/beta hydrolase"/>
    <property type="match status" value="1"/>
</dbReference>
<dbReference type="OrthoDB" id="2418081at2759"/>
<evidence type="ECO:0000256" key="13">
    <source>
        <dbReference type="ARBA" id="ARBA00047337"/>
    </source>
</evidence>
<dbReference type="SUPFAM" id="SSF53474">
    <property type="entry name" value="alpha/beta-Hydrolases"/>
    <property type="match status" value="1"/>
</dbReference>
<reference evidence="16" key="1">
    <citation type="journal article" date="2011" name="Genome Biol.">
        <title>Comparative genomics of the social amoebae Dictyostelium discoideum and Dictyostelium purpureum.</title>
        <authorList>
            <consortium name="US DOE Joint Genome Institute (JGI-PGF)"/>
            <person name="Sucgang R."/>
            <person name="Kuo A."/>
            <person name="Tian X."/>
            <person name="Salerno W."/>
            <person name="Parikh A."/>
            <person name="Feasley C.L."/>
            <person name="Dalin E."/>
            <person name="Tu H."/>
            <person name="Huang E."/>
            <person name="Barry K."/>
            <person name="Lindquist E."/>
            <person name="Shapiro H."/>
            <person name="Bruce D."/>
            <person name="Schmutz J."/>
            <person name="Salamov A."/>
            <person name="Fey P."/>
            <person name="Gaudet P."/>
            <person name="Anjard C."/>
            <person name="Babu M.M."/>
            <person name="Basu S."/>
            <person name="Bushmanova Y."/>
            <person name="van der Wel H."/>
            <person name="Katoh-Kurasawa M."/>
            <person name="Dinh C."/>
            <person name="Coutinho P.M."/>
            <person name="Saito T."/>
            <person name="Elias M."/>
            <person name="Schaap P."/>
            <person name="Kay R.R."/>
            <person name="Henrissat B."/>
            <person name="Eichinger L."/>
            <person name="Rivero F."/>
            <person name="Putnam N.H."/>
            <person name="West C.M."/>
            <person name="Loomis W.F."/>
            <person name="Chisholm R.L."/>
            <person name="Shaulsky G."/>
            <person name="Strassmann J.E."/>
            <person name="Queller D.C."/>
            <person name="Kuspa A."/>
            <person name="Grigoriev I.V."/>
        </authorList>
    </citation>
    <scope>NUCLEOTIDE SEQUENCE [LARGE SCALE GENOMIC DNA]</scope>
    <source>
        <strain evidence="16">QSDP1</strain>
    </source>
</reference>
<evidence type="ECO:0000256" key="4">
    <source>
        <dbReference type="ARBA" id="ARBA00012423"/>
    </source>
</evidence>
<feature type="domain" description="Phospholipase/carboxylesterase/thioesterase" evidence="14">
    <location>
        <begin position="11"/>
        <end position="227"/>
    </location>
</feature>
<evidence type="ECO:0000256" key="5">
    <source>
        <dbReference type="ARBA" id="ARBA00022487"/>
    </source>
</evidence>
<dbReference type="VEuPathDB" id="AmoebaDB:DICPUDRAFT_74459"/>
<dbReference type="Proteomes" id="UP000001064">
    <property type="component" value="Unassembled WGS sequence"/>
</dbReference>
<comment type="similarity">
    <text evidence="3">Belongs to the AB hydrolase superfamily. AB hydrolase 2 family.</text>
</comment>
<accession>F0Z7T4</accession>
<evidence type="ECO:0000256" key="10">
    <source>
        <dbReference type="ARBA" id="ARBA00023242"/>
    </source>
</evidence>
<keyword evidence="16" id="KW-1185">Reference proteome</keyword>
<name>F0Z7T4_DICPU</name>
<dbReference type="GO" id="GO:0005634">
    <property type="term" value="C:nucleus"/>
    <property type="evidence" value="ECO:0007669"/>
    <property type="project" value="UniProtKB-SubCell"/>
</dbReference>
<comment type="catalytic activity">
    <reaction evidence="13">
        <text>S-hexadecanoyl-L-cysteinyl-[protein] + H2O = L-cysteinyl-[protein] + hexadecanoate + H(+)</text>
        <dbReference type="Rhea" id="RHEA:19233"/>
        <dbReference type="Rhea" id="RHEA-COMP:10131"/>
        <dbReference type="Rhea" id="RHEA-COMP:11032"/>
        <dbReference type="ChEBI" id="CHEBI:7896"/>
        <dbReference type="ChEBI" id="CHEBI:15377"/>
        <dbReference type="ChEBI" id="CHEBI:15378"/>
        <dbReference type="ChEBI" id="CHEBI:29950"/>
        <dbReference type="ChEBI" id="CHEBI:74151"/>
        <dbReference type="EC" id="3.1.2.22"/>
    </reaction>
</comment>
<dbReference type="PANTHER" id="PTHR10655">
    <property type="entry name" value="LYSOPHOSPHOLIPASE-RELATED"/>
    <property type="match status" value="1"/>
</dbReference>
<dbReference type="STRING" id="5786.F0Z7T4"/>
<sequence>MINNISNILKTASVLQASSKHTATVIFMHGLGDTGRGWIDVMEMIQEKGNGHIKFICPTAPIQPVSINNGYRMNSWYDIKSLTSRGGENKHEVDSSKGIIENIISNEIENGIPSERILIGGFSQGCALSLYTFYTQKSTKLAGCLGLSGYMVLSSIFPELMKGTVNLNQPLRMFHGEDDEVVSFSWGQNAFETLKKEGANGEFFSLPFLGHSTCQEEYDLMTEFIKLRLPPQ</sequence>
<dbReference type="GO" id="GO:0008474">
    <property type="term" value="F:palmitoyl-(protein) hydrolase activity"/>
    <property type="evidence" value="ECO:0000318"/>
    <property type="project" value="GO_Central"/>
</dbReference>